<comment type="caution">
    <text evidence="1">The sequence shown here is derived from an EMBL/GenBank/DDBJ whole genome shotgun (WGS) entry which is preliminary data.</text>
</comment>
<keyword evidence="2" id="KW-1185">Reference proteome</keyword>
<sequence length="111" mass="12461">MHIYLDAEEEESGNFTAHGGQMAVVVTADLADGSDEKQWRTSPAKVPHEVYGLVMENAGAFHRGFPEYRRMGTFNVMRDWQMEVDSIKIDEGAATPFFEQVYASRCTIALV</sequence>
<evidence type="ECO:0000313" key="1">
    <source>
        <dbReference type="EMBL" id="EXJ66687.1"/>
    </source>
</evidence>
<accession>W9WEZ5</accession>
<proteinExistence type="predicted"/>
<name>W9WEZ5_9EURO</name>
<dbReference type="GeneID" id="19195051"/>
<organism evidence="1 2">
    <name type="scientific">Cladophialophora psammophila CBS 110553</name>
    <dbReference type="NCBI Taxonomy" id="1182543"/>
    <lineage>
        <taxon>Eukaryota</taxon>
        <taxon>Fungi</taxon>
        <taxon>Dikarya</taxon>
        <taxon>Ascomycota</taxon>
        <taxon>Pezizomycotina</taxon>
        <taxon>Eurotiomycetes</taxon>
        <taxon>Chaetothyriomycetidae</taxon>
        <taxon>Chaetothyriales</taxon>
        <taxon>Herpotrichiellaceae</taxon>
        <taxon>Cladophialophora</taxon>
    </lineage>
</organism>
<dbReference type="OrthoDB" id="10334164at2759"/>
<dbReference type="AlphaFoldDB" id="W9WEZ5"/>
<reference evidence="1 2" key="1">
    <citation type="submission" date="2013-03" db="EMBL/GenBank/DDBJ databases">
        <title>The Genome Sequence of Cladophialophora psammophila CBS 110553.</title>
        <authorList>
            <consortium name="The Broad Institute Genomics Platform"/>
            <person name="Cuomo C."/>
            <person name="de Hoog S."/>
            <person name="Gorbushina A."/>
            <person name="Walker B."/>
            <person name="Young S.K."/>
            <person name="Zeng Q."/>
            <person name="Gargeya S."/>
            <person name="Fitzgerald M."/>
            <person name="Haas B."/>
            <person name="Abouelleil A."/>
            <person name="Allen A.W."/>
            <person name="Alvarado L."/>
            <person name="Arachchi H.M."/>
            <person name="Berlin A.M."/>
            <person name="Chapman S.B."/>
            <person name="Gainer-Dewar J."/>
            <person name="Goldberg J."/>
            <person name="Griggs A."/>
            <person name="Gujja S."/>
            <person name="Hansen M."/>
            <person name="Howarth C."/>
            <person name="Imamovic A."/>
            <person name="Ireland A."/>
            <person name="Larimer J."/>
            <person name="McCowan C."/>
            <person name="Murphy C."/>
            <person name="Pearson M."/>
            <person name="Poon T.W."/>
            <person name="Priest M."/>
            <person name="Roberts A."/>
            <person name="Saif S."/>
            <person name="Shea T."/>
            <person name="Sisk P."/>
            <person name="Sykes S."/>
            <person name="Wortman J."/>
            <person name="Nusbaum C."/>
            <person name="Birren B."/>
        </authorList>
    </citation>
    <scope>NUCLEOTIDE SEQUENCE [LARGE SCALE GENOMIC DNA]</scope>
    <source>
        <strain evidence="1 2">CBS 110553</strain>
    </source>
</reference>
<dbReference type="EMBL" id="AMGX01000019">
    <property type="protein sequence ID" value="EXJ66687.1"/>
    <property type="molecule type" value="Genomic_DNA"/>
</dbReference>
<evidence type="ECO:0000313" key="2">
    <source>
        <dbReference type="Proteomes" id="UP000019471"/>
    </source>
</evidence>
<dbReference type="RefSeq" id="XP_007749124.1">
    <property type="nucleotide sequence ID" value="XM_007750934.1"/>
</dbReference>
<protein>
    <submittedName>
        <fullName evidence="1">Uncharacterized protein</fullName>
    </submittedName>
</protein>
<gene>
    <name evidence="1" type="ORF">A1O5_10358</name>
</gene>
<dbReference type="Proteomes" id="UP000019471">
    <property type="component" value="Unassembled WGS sequence"/>
</dbReference>
<dbReference type="HOGENOM" id="CLU_2158122_0_0_1"/>